<evidence type="ECO:0000313" key="1">
    <source>
        <dbReference type="EMBL" id="SOD56401.1"/>
    </source>
</evidence>
<keyword evidence="2" id="KW-1185">Reference proteome</keyword>
<dbReference type="AlphaFoldDB" id="A0A286DCN0"/>
<dbReference type="OrthoDB" id="8564132at2"/>
<evidence type="ECO:0000313" key="2">
    <source>
        <dbReference type="Proteomes" id="UP000219374"/>
    </source>
</evidence>
<dbReference type="RefSeq" id="WP_097123119.1">
    <property type="nucleotide sequence ID" value="NZ_OCND01000009.1"/>
</dbReference>
<accession>A0A286DCN0</accession>
<name>A0A286DCN0_9GAMM</name>
<proteinExistence type="predicted"/>
<gene>
    <name evidence="1" type="ORF">SAMN06296416_109115</name>
</gene>
<sequence length="97" mass="10674">MASITTLKLPEELKFRISVAAADAGKTPHAFMIEALTVQTEAAERRHEFVSLALAAEQEVAAEGLVYDAGETFVWLRDRLAGGQSHSPRARPVTRRR</sequence>
<protein>
    <recommendedName>
        <fullName evidence="3">CopG family transcriptional regulator</fullName>
    </recommendedName>
</protein>
<reference evidence="1 2" key="1">
    <citation type="submission" date="2017-09" db="EMBL/GenBank/DDBJ databases">
        <authorList>
            <person name="Ehlers B."/>
            <person name="Leendertz F.H."/>
        </authorList>
    </citation>
    <scope>NUCLEOTIDE SEQUENCE [LARGE SCALE GENOMIC DNA]</scope>
    <source>
        <strain evidence="1 2">CGMCC 1.10978</strain>
    </source>
</reference>
<dbReference type="EMBL" id="OCND01000009">
    <property type="protein sequence ID" value="SOD56401.1"/>
    <property type="molecule type" value="Genomic_DNA"/>
</dbReference>
<evidence type="ECO:0008006" key="3">
    <source>
        <dbReference type="Google" id="ProtNLM"/>
    </source>
</evidence>
<organism evidence="1 2">
    <name type="scientific">Pseudoxanthomonas wuyuanensis</name>
    <dbReference type="NCBI Taxonomy" id="1073196"/>
    <lineage>
        <taxon>Bacteria</taxon>
        <taxon>Pseudomonadati</taxon>
        <taxon>Pseudomonadota</taxon>
        <taxon>Gammaproteobacteria</taxon>
        <taxon>Lysobacterales</taxon>
        <taxon>Lysobacteraceae</taxon>
        <taxon>Pseudoxanthomonas</taxon>
    </lineage>
</organism>
<dbReference type="Proteomes" id="UP000219374">
    <property type="component" value="Unassembled WGS sequence"/>
</dbReference>